<gene>
    <name evidence="3" type="ORF">G3I50_26180</name>
</gene>
<dbReference type="SUPFAM" id="SSF55874">
    <property type="entry name" value="ATPase domain of HSP90 chaperone/DNA topoisomerase II/histidine kinase"/>
    <property type="match status" value="1"/>
</dbReference>
<dbReference type="Pfam" id="PF13581">
    <property type="entry name" value="HATPase_c_2"/>
    <property type="match status" value="1"/>
</dbReference>
<dbReference type="Proteomes" id="UP000469670">
    <property type="component" value="Unassembled WGS sequence"/>
</dbReference>
<keyword evidence="1" id="KW-0723">Serine/threonine-protein kinase</keyword>
<dbReference type="PANTHER" id="PTHR35526:SF3">
    <property type="entry name" value="ANTI-SIGMA-F FACTOR RSBW"/>
    <property type="match status" value="1"/>
</dbReference>
<dbReference type="PANTHER" id="PTHR35526">
    <property type="entry name" value="ANTI-SIGMA-F FACTOR RSBW-RELATED"/>
    <property type="match status" value="1"/>
</dbReference>
<evidence type="ECO:0000313" key="4">
    <source>
        <dbReference type="Proteomes" id="UP000469670"/>
    </source>
</evidence>
<dbReference type="EMBL" id="JAAGMP010001153">
    <property type="protein sequence ID" value="NEC21704.1"/>
    <property type="molecule type" value="Genomic_DNA"/>
</dbReference>
<keyword evidence="3" id="KW-0067">ATP-binding</keyword>
<dbReference type="Gene3D" id="3.30.565.10">
    <property type="entry name" value="Histidine kinase-like ATPase, C-terminal domain"/>
    <property type="match status" value="1"/>
</dbReference>
<name>A0A7K3S2H8_9ACTN</name>
<reference evidence="3 4" key="1">
    <citation type="submission" date="2020-01" db="EMBL/GenBank/DDBJ databases">
        <title>Insect and environment-associated Actinomycetes.</title>
        <authorList>
            <person name="Currrie C."/>
            <person name="Chevrette M."/>
            <person name="Carlson C."/>
            <person name="Stubbendieck R."/>
            <person name="Wendt-Pienkowski E."/>
        </authorList>
    </citation>
    <scope>NUCLEOTIDE SEQUENCE [LARGE SCALE GENOMIC DNA]</scope>
    <source>
        <strain evidence="3 4">SID7590</strain>
    </source>
</reference>
<dbReference type="InterPro" id="IPR003594">
    <property type="entry name" value="HATPase_dom"/>
</dbReference>
<protein>
    <submittedName>
        <fullName evidence="3">ATP-binding protein</fullName>
    </submittedName>
</protein>
<proteinExistence type="predicted"/>
<sequence length="157" mass="16794">MSSKAPSATRPPLRTTVILSCRANPVRRARKALRSFIEEYGLVEHLDGPAGHEVTYGAMLVVSELVTNACVHADAPLAMHLGRYEDTLFIEVCDGSRSLPRLVAADESGPEGGFGLGIVLAMADHWSAVRTSWGKRVVVVLPLPDGRDALIGNAQHG</sequence>
<evidence type="ECO:0000313" key="3">
    <source>
        <dbReference type="EMBL" id="NEC21704.1"/>
    </source>
</evidence>
<evidence type="ECO:0000256" key="1">
    <source>
        <dbReference type="ARBA" id="ARBA00022527"/>
    </source>
</evidence>
<evidence type="ECO:0000259" key="2">
    <source>
        <dbReference type="Pfam" id="PF13581"/>
    </source>
</evidence>
<comment type="caution">
    <text evidence="3">The sequence shown here is derived from an EMBL/GenBank/DDBJ whole genome shotgun (WGS) entry which is preliminary data.</text>
</comment>
<dbReference type="InterPro" id="IPR036890">
    <property type="entry name" value="HATPase_C_sf"/>
</dbReference>
<dbReference type="InterPro" id="IPR050267">
    <property type="entry name" value="Anti-sigma-factor_SerPK"/>
</dbReference>
<dbReference type="GO" id="GO:0004674">
    <property type="term" value="F:protein serine/threonine kinase activity"/>
    <property type="evidence" value="ECO:0007669"/>
    <property type="project" value="UniProtKB-KW"/>
</dbReference>
<feature type="domain" description="Histidine kinase/HSP90-like ATPase" evidence="2">
    <location>
        <begin position="26"/>
        <end position="139"/>
    </location>
</feature>
<dbReference type="CDD" id="cd16936">
    <property type="entry name" value="HATPase_RsbW-like"/>
    <property type="match status" value="1"/>
</dbReference>
<keyword evidence="1" id="KW-0418">Kinase</keyword>
<dbReference type="RefSeq" id="WP_164205968.1">
    <property type="nucleotide sequence ID" value="NZ_JAAGMP010001153.1"/>
</dbReference>
<organism evidence="3 4">
    <name type="scientific">Streptomyces parvus</name>
    <dbReference type="NCBI Taxonomy" id="66428"/>
    <lineage>
        <taxon>Bacteria</taxon>
        <taxon>Bacillati</taxon>
        <taxon>Actinomycetota</taxon>
        <taxon>Actinomycetes</taxon>
        <taxon>Kitasatosporales</taxon>
        <taxon>Streptomycetaceae</taxon>
        <taxon>Streptomyces</taxon>
    </lineage>
</organism>
<accession>A0A7K3S2H8</accession>
<keyword evidence="1" id="KW-0808">Transferase</keyword>
<dbReference type="AlphaFoldDB" id="A0A7K3S2H8"/>
<keyword evidence="3" id="KW-0547">Nucleotide-binding</keyword>
<dbReference type="GO" id="GO:0005524">
    <property type="term" value="F:ATP binding"/>
    <property type="evidence" value="ECO:0007669"/>
    <property type="project" value="UniProtKB-KW"/>
</dbReference>